<gene>
    <name evidence="1" type="ORF">DPMN_063051</name>
</gene>
<evidence type="ECO:0000313" key="2">
    <source>
        <dbReference type="Proteomes" id="UP000828390"/>
    </source>
</evidence>
<dbReference type="Proteomes" id="UP000828390">
    <property type="component" value="Unassembled WGS sequence"/>
</dbReference>
<name>A0A9D4CAJ5_DREPO</name>
<accession>A0A9D4CAJ5</accession>
<reference evidence="1" key="1">
    <citation type="journal article" date="2019" name="bioRxiv">
        <title>The Genome of the Zebra Mussel, Dreissena polymorpha: A Resource for Invasive Species Research.</title>
        <authorList>
            <person name="McCartney M.A."/>
            <person name="Auch B."/>
            <person name="Kono T."/>
            <person name="Mallez S."/>
            <person name="Zhang Y."/>
            <person name="Obille A."/>
            <person name="Becker A."/>
            <person name="Abrahante J.E."/>
            <person name="Garbe J."/>
            <person name="Badalamenti J.P."/>
            <person name="Herman A."/>
            <person name="Mangelson H."/>
            <person name="Liachko I."/>
            <person name="Sullivan S."/>
            <person name="Sone E.D."/>
            <person name="Koren S."/>
            <person name="Silverstein K.A.T."/>
            <person name="Beckman K.B."/>
            <person name="Gohl D.M."/>
        </authorList>
    </citation>
    <scope>NUCLEOTIDE SEQUENCE</scope>
    <source>
        <strain evidence="1">Duluth1</strain>
        <tissue evidence="1">Whole animal</tissue>
    </source>
</reference>
<reference evidence="1" key="2">
    <citation type="submission" date="2020-11" db="EMBL/GenBank/DDBJ databases">
        <authorList>
            <person name="McCartney M.A."/>
            <person name="Auch B."/>
            <person name="Kono T."/>
            <person name="Mallez S."/>
            <person name="Becker A."/>
            <person name="Gohl D.M."/>
            <person name="Silverstein K.A.T."/>
            <person name="Koren S."/>
            <person name="Bechman K.B."/>
            <person name="Herman A."/>
            <person name="Abrahante J.E."/>
            <person name="Garbe J."/>
        </authorList>
    </citation>
    <scope>NUCLEOTIDE SEQUENCE</scope>
    <source>
        <strain evidence="1">Duluth1</strain>
        <tissue evidence="1">Whole animal</tissue>
    </source>
</reference>
<sequence>MAKVDLSEALSKVMEDIGVSEDVVSFRREICLITEHSKHSKCLNFRMNMHYFGSQIEGTTTPGMRSDIDVLLYYSKCNVCLHMGSFLDATKTKLNCLFLKSDFQHPQFCSLASIPNELNGQVSLETFLSEPPGYTFCPAP</sequence>
<proteinExistence type="predicted"/>
<evidence type="ECO:0000313" key="1">
    <source>
        <dbReference type="EMBL" id="KAH3720157.1"/>
    </source>
</evidence>
<keyword evidence="2" id="KW-1185">Reference proteome</keyword>
<dbReference type="EMBL" id="JAIWYP010000013">
    <property type="protein sequence ID" value="KAH3720157.1"/>
    <property type="molecule type" value="Genomic_DNA"/>
</dbReference>
<protein>
    <submittedName>
        <fullName evidence="1">Uncharacterized protein</fullName>
    </submittedName>
</protein>
<dbReference type="AlphaFoldDB" id="A0A9D4CAJ5"/>
<comment type="caution">
    <text evidence="1">The sequence shown here is derived from an EMBL/GenBank/DDBJ whole genome shotgun (WGS) entry which is preliminary data.</text>
</comment>
<organism evidence="1 2">
    <name type="scientific">Dreissena polymorpha</name>
    <name type="common">Zebra mussel</name>
    <name type="synonym">Mytilus polymorpha</name>
    <dbReference type="NCBI Taxonomy" id="45954"/>
    <lineage>
        <taxon>Eukaryota</taxon>
        <taxon>Metazoa</taxon>
        <taxon>Spiralia</taxon>
        <taxon>Lophotrochozoa</taxon>
        <taxon>Mollusca</taxon>
        <taxon>Bivalvia</taxon>
        <taxon>Autobranchia</taxon>
        <taxon>Heteroconchia</taxon>
        <taxon>Euheterodonta</taxon>
        <taxon>Imparidentia</taxon>
        <taxon>Neoheterodontei</taxon>
        <taxon>Myida</taxon>
        <taxon>Dreissenoidea</taxon>
        <taxon>Dreissenidae</taxon>
        <taxon>Dreissena</taxon>
    </lineage>
</organism>